<comment type="similarity">
    <text evidence="1">Belongs to the DDI1 family.</text>
</comment>
<dbReference type="PANTHER" id="PTHR15397:SF3">
    <property type="entry name" value="DNA DAMAGE INDUCIBLE 1 HOMOLOG 2"/>
    <property type="match status" value="1"/>
</dbReference>
<evidence type="ECO:0000256" key="3">
    <source>
        <dbReference type="ARBA" id="ARBA00022750"/>
    </source>
</evidence>
<dbReference type="OrthoDB" id="1047367at2759"/>
<feature type="domain" description="UBA" evidence="5">
    <location>
        <begin position="480"/>
        <end position="520"/>
    </location>
</feature>
<dbReference type="SUPFAM" id="SSF46934">
    <property type="entry name" value="UBA-like"/>
    <property type="match status" value="1"/>
</dbReference>
<dbReference type="CDD" id="cd05479">
    <property type="entry name" value="RP_DDI"/>
    <property type="match status" value="1"/>
</dbReference>
<keyword evidence="4" id="KW-0378">Hydrolase</keyword>
<dbReference type="InterPro" id="IPR015940">
    <property type="entry name" value="UBA"/>
</dbReference>
<name>A0A077YX09_TRITR</name>
<evidence type="ECO:0000313" key="6">
    <source>
        <dbReference type="EMBL" id="CDW52274.1"/>
    </source>
</evidence>
<evidence type="ECO:0000256" key="4">
    <source>
        <dbReference type="ARBA" id="ARBA00022801"/>
    </source>
</evidence>
<dbReference type="STRING" id="36087.A0A077YX09"/>
<keyword evidence="7" id="KW-1185">Reference proteome</keyword>
<evidence type="ECO:0000259" key="5">
    <source>
        <dbReference type="PROSITE" id="PS50030"/>
    </source>
</evidence>
<sequence length="525" mass="58764">MPKLANQSWRSSVRPKRYGIRKSEEDMQKNQELLASQRSITIRLAKFDMRMKARYFKRDEQWVRPHSSLVAKIAYISDEQDTKIAVECDDQRGEDGSIQQQLKTREICIRLSIHIVSVDDEIDCSERVVCTRFQIKMSESVSSDSVMTESTAATELQLTIVVNGEEIFPVVAQRSMTVKALTDHCKQYSATLNEHGFSVGVSFNGQFLTDHSRTLGDCGVKNGDALSFHVVPTEDLEAINVVQQISNDPNAAAAIISSNPELLEAITRRDLAKVKQLLPAAVQSARNAPGRAEKMRNPTDPDVQKLIEENIRLENIDSMFVHAMEHMPETFGSVSMLFIRCKVNNFDTTAFVDSGAQATIISEDFAERCGLMRLIDRRFSGVAMGVGTCKILGRVHIAQLQIENVFLAVSCMVVEKQPMDILFGLDMLKRHQCVIDLKENCLIVGEARTPFLAEHEMPAICRQVQDQAGPSIRLRLDGANFAEEDIRKVTRCGFTVAQAIEGLKYSNGDVKKAIAWLVVRNLDKP</sequence>
<dbReference type="InterPro" id="IPR019103">
    <property type="entry name" value="Peptidase_aspartic_DDI1-type"/>
</dbReference>
<dbReference type="Proteomes" id="UP000030665">
    <property type="component" value="Unassembled WGS sequence"/>
</dbReference>
<dbReference type="SUPFAM" id="SSF54236">
    <property type="entry name" value="Ubiquitin-like"/>
    <property type="match status" value="1"/>
</dbReference>
<organism evidence="6 7">
    <name type="scientific">Trichuris trichiura</name>
    <name type="common">Whipworm</name>
    <name type="synonym">Trichocephalus trichiurus</name>
    <dbReference type="NCBI Taxonomy" id="36087"/>
    <lineage>
        <taxon>Eukaryota</taxon>
        <taxon>Metazoa</taxon>
        <taxon>Ecdysozoa</taxon>
        <taxon>Nematoda</taxon>
        <taxon>Enoplea</taxon>
        <taxon>Dorylaimia</taxon>
        <taxon>Trichinellida</taxon>
        <taxon>Trichuridae</taxon>
        <taxon>Trichuris</taxon>
    </lineage>
</organism>
<dbReference type="InterPro" id="IPR029071">
    <property type="entry name" value="Ubiquitin-like_domsf"/>
</dbReference>
<keyword evidence="3" id="KW-0064">Aspartyl protease</keyword>
<dbReference type="Pfam" id="PF09668">
    <property type="entry name" value="Asp_protease"/>
    <property type="match status" value="1"/>
</dbReference>
<evidence type="ECO:0000256" key="1">
    <source>
        <dbReference type="ARBA" id="ARBA00009136"/>
    </source>
</evidence>
<dbReference type="PANTHER" id="PTHR15397">
    <property type="entry name" value="SODIUM-GLUCOSE COTRANSPORTER REGULATORY PROTEIN -RELATED"/>
    <property type="match status" value="1"/>
</dbReference>
<dbReference type="EMBL" id="HG805818">
    <property type="protein sequence ID" value="CDW52274.1"/>
    <property type="molecule type" value="Genomic_DNA"/>
</dbReference>
<reference evidence="6" key="2">
    <citation type="submission" date="2014-03" db="EMBL/GenBank/DDBJ databases">
        <title>The whipworm genome and dual-species transcriptomics of an intimate host-pathogen interaction.</title>
        <authorList>
            <person name="Foth B.J."/>
            <person name="Tsai I.J."/>
            <person name="Reid A.J."/>
            <person name="Bancroft A.J."/>
            <person name="Nichol S."/>
            <person name="Tracey A."/>
            <person name="Holroyd N."/>
            <person name="Cotton J.A."/>
            <person name="Stanley E.J."/>
            <person name="Zarowiecki M."/>
            <person name="Liu J.Z."/>
            <person name="Huckvale T."/>
            <person name="Cooper P.J."/>
            <person name="Grencis R.K."/>
            <person name="Berriman M."/>
        </authorList>
    </citation>
    <scope>NUCLEOTIDE SEQUENCE [LARGE SCALE GENOMIC DNA]</scope>
</reference>
<keyword evidence="2" id="KW-0645">Protease</keyword>
<dbReference type="AlphaFoldDB" id="A0A077YX09"/>
<dbReference type="Gene3D" id="1.10.8.10">
    <property type="entry name" value="DNA helicase RuvA subunit, C-terminal domain"/>
    <property type="match status" value="1"/>
</dbReference>
<dbReference type="InterPro" id="IPR021109">
    <property type="entry name" value="Peptidase_aspartic_dom_sf"/>
</dbReference>
<dbReference type="GO" id="GO:0004190">
    <property type="term" value="F:aspartic-type endopeptidase activity"/>
    <property type="evidence" value="ECO:0007669"/>
    <property type="project" value="UniProtKB-KW"/>
</dbReference>
<reference evidence="6" key="1">
    <citation type="submission" date="2014-01" db="EMBL/GenBank/DDBJ databases">
        <authorList>
            <person name="Aslett M."/>
        </authorList>
    </citation>
    <scope>NUCLEOTIDE SEQUENCE</scope>
</reference>
<dbReference type="GO" id="GO:0006508">
    <property type="term" value="P:proteolysis"/>
    <property type="evidence" value="ECO:0007669"/>
    <property type="project" value="UniProtKB-KW"/>
</dbReference>
<proteinExistence type="inferred from homology"/>
<accession>A0A077YX09</accession>
<gene>
    <name evidence="6" type="ORF">TTRE_0000053301</name>
</gene>
<dbReference type="SUPFAM" id="SSF50630">
    <property type="entry name" value="Acid proteases"/>
    <property type="match status" value="1"/>
</dbReference>
<dbReference type="InterPro" id="IPR009060">
    <property type="entry name" value="UBA-like_sf"/>
</dbReference>
<evidence type="ECO:0000256" key="2">
    <source>
        <dbReference type="ARBA" id="ARBA00022670"/>
    </source>
</evidence>
<evidence type="ECO:0000313" key="7">
    <source>
        <dbReference type="Proteomes" id="UP000030665"/>
    </source>
</evidence>
<dbReference type="PROSITE" id="PS50030">
    <property type="entry name" value="UBA"/>
    <property type="match status" value="1"/>
</dbReference>
<protein>
    <submittedName>
        <fullName evidence="6">DDI1 homolog 2</fullName>
    </submittedName>
</protein>
<dbReference type="Gene3D" id="2.40.70.10">
    <property type="entry name" value="Acid Proteases"/>
    <property type="match status" value="1"/>
</dbReference>